<evidence type="ECO:0000313" key="3">
    <source>
        <dbReference type="Proteomes" id="UP000824469"/>
    </source>
</evidence>
<feature type="non-terminal residue" evidence="2">
    <location>
        <position position="1"/>
    </location>
</feature>
<keyword evidence="3" id="KW-1185">Reference proteome</keyword>
<dbReference type="InterPro" id="IPR005539">
    <property type="entry name" value="ELK_dom"/>
</dbReference>
<evidence type="ECO:0000313" key="2">
    <source>
        <dbReference type="EMBL" id="KAH9304714.1"/>
    </source>
</evidence>
<accession>A0AA38CY13</accession>
<name>A0AA38CY13_TAXCH</name>
<dbReference type="AlphaFoldDB" id="A0AA38CY13"/>
<dbReference type="Proteomes" id="UP000824469">
    <property type="component" value="Unassembled WGS sequence"/>
</dbReference>
<dbReference type="Pfam" id="PF03789">
    <property type="entry name" value="ELK"/>
    <property type="match status" value="1"/>
</dbReference>
<gene>
    <name evidence="2" type="ORF">KI387_009118</name>
</gene>
<comment type="caution">
    <text evidence="2">The sequence shown here is derived from an EMBL/GenBank/DDBJ whole genome shotgun (WGS) entry which is preliminary data.</text>
</comment>
<evidence type="ECO:0000259" key="1">
    <source>
        <dbReference type="SMART" id="SM01188"/>
    </source>
</evidence>
<dbReference type="SMART" id="SM01188">
    <property type="entry name" value="ELK"/>
    <property type="match status" value="1"/>
</dbReference>
<proteinExistence type="predicted"/>
<feature type="non-terminal residue" evidence="2">
    <location>
        <position position="71"/>
    </location>
</feature>
<reference evidence="2 3" key="1">
    <citation type="journal article" date="2021" name="Nat. Plants">
        <title>The Taxus genome provides insights into paclitaxel biosynthesis.</title>
        <authorList>
            <person name="Xiong X."/>
            <person name="Gou J."/>
            <person name="Liao Q."/>
            <person name="Li Y."/>
            <person name="Zhou Q."/>
            <person name="Bi G."/>
            <person name="Li C."/>
            <person name="Du R."/>
            <person name="Wang X."/>
            <person name="Sun T."/>
            <person name="Guo L."/>
            <person name="Liang H."/>
            <person name="Lu P."/>
            <person name="Wu Y."/>
            <person name="Zhang Z."/>
            <person name="Ro D.K."/>
            <person name="Shang Y."/>
            <person name="Huang S."/>
            <person name="Yan J."/>
        </authorList>
    </citation>
    <scope>NUCLEOTIDE SEQUENCE [LARGE SCALE GENOMIC DNA]</scope>
    <source>
        <strain evidence="2">Ta-2019</strain>
    </source>
</reference>
<organism evidence="2 3">
    <name type="scientific">Taxus chinensis</name>
    <name type="common">Chinese yew</name>
    <name type="synonym">Taxus wallichiana var. chinensis</name>
    <dbReference type="NCBI Taxonomy" id="29808"/>
    <lineage>
        <taxon>Eukaryota</taxon>
        <taxon>Viridiplantae</taxon>
        <taxon>Streptophyta</taxon>
        <taxon>Embryophyta</taxon>
        <taxon>Tracheophyta</taxon>
        <taxon>Spermatophyta</taxon>
        <taxon>Pinopsida</taxon>
        <taxon>Pinidae</taxon>
        <taxon>Conifers II</taxon>
        <taxon>Cupressales</taxon>
        <taxon>Taxaceae</taxon>
        <taxon>Taxus</taxon>
    </lineage>
</organism>
<dbReference type="GO" id="GO:0003677">
    <property type="term" value="F:DNA binding"/>
    <property type="evidence" value="ECO:0007669"/>
    <property type="project" value="InterPro"/>
</dbReference>
<protein>
    <recommendedName>
        <fullName evidence="1">ELK domain-containing protein</fullName>
    </recommendedName>
</protein>
<feature type="domain" description="ELK" evidence="1">
    <location>
        <begin position="34"/>
        <end position="55"/>
    </location>
</feature>
<sequence length="71" mass="8728">PRVMIKEVDHQRRKNAELLKWSMRKWFNTIQKTELKDRLLCKYSGNLSSLRQEFFKKKKKGNLQYIRPYPS</sequence>
<dbReference type="EMBL" id="JAHRHJ020000008">
    <property type="protein sequence ID" value="KAH9304714.1"/>
    <property type="molecule type" value="Genomic_DNA"/>
</dbReference>